<evidence type="ECO:0000313" key="5">
    <source>
        <dbReference type="Proteomes" id="UP000315010"/>
    </source>
</evidence>
<gene>
    <name evidence="4" type="primary">ubiB_2</name>
    <name evidence="4" type="ORF">CA13_66130</name>
</gene>
<keyword evidence="5" id="KW-1185">Reference proteome</keyword>
<comment type="caution">
    <text evidence="4">The sequence shown here is derived from an EMBL/GenBank/DDBJ whole genome shotgun (WGS) entry which is preliminary data.</text>
</comment>
<dbReference type="GO" id="GO:0016740">
    <property type="term" value="F:transferase activity"/>
    <property type="evidence" value="ECO:0007669"/>
    <property type="project" value="UniProtKB-KW"/>
</dbReference>
<dbReference type="InterPro" id="IPR011009">
    <property type="entry name" value="Kinase-like_dom_sf"/>
</dbReference>
<dbReference type="Proteomes" id="UP000315010">
    <property type="component" value="Unassembled WGS sequence"/>
</dbReference>
<evidence type="ECO:0000256" key="1">
    <source>
        <dbReference type="ARBA" id="ARBA00009670"/>
    </source>
</evidence>
<feature type="domain" description="ABC1 atypical kinase-like" evidence="3">
    <location>
        <begin position="97"/>
        <end position="339"/>
    </location>
</feature>
<sequence>MEVKDLPKLVRNAGRFNEVVAVALKYGIAPWLSNVQADWVQSRLRGSDGEKLGELSEAVRVRMALSELGTTFIKLGQILSTRADLVGPELAAELSELQSSTPPDSPEQVVETIMEELGEHPDKLFRSFEPDALASASIGQVHHAVMHDGKGVVVKVQHAGIENRVQNDLEILIELAKLAEKYSAEVAQYNPVATAIEFRDTLLHELDFTREQRNLTRFAANFTENEGVFFPTPHPDRCTKRVLTMDALQGISVSKRELLLKAGFDLTDIARRGAEMFLEMVFRDGFYHADPHPGNLMVLQDEVIGVLDCGMVGRVDEELREQVEDLLIAAIDKDTDRLLDSVLQLGELPRDFDRSRLRSDLVEFVEEYGSQPIDKFDLSGALNGMTAIIRRHRILLPARVSLLIKMLVMLEGTAQQLSPTFNIVELLEPYRREAIKRRLSPQRLFRKLQNSHRDWSRLAESLPADISDIVNRIRRGSFDVHLEHRSLGSIVNRLVLGLLASALFVGSTSLLSNNVKPLFGETSIPGAAGCIVAVYLGFTLIRAIKKSGDIQ</sequence>
<protein>
    <recommendedName>
        <fullName evidence="3">ABC1 atypical kinase-like domain-containing protein</fullName>
    </recommendedName>
</protein>
<dbReference type="Pfam" id="PF03109">
    <property type="entry name" value="ABC1"/>
    <property type="match status" value="1"/>
</dbReference>
<dbReference type="OrthoDB" id="9795390at2"/>
<dbReference type="PANTHER" id="PTHR10566">
    <property type="entry name" value="CHAPERONE-ACTIVITY OF BC1 COMPLEX CABC1 -RELATED"/>
    <property type="match status" value="1"/>
</dbReference>
<keyword evidence="2" id="KW-0472">Membrane</keyword>
<reference evidence="4 5" key="1">
    <citation type="submission" date="2019-02" db="EMBL/GenBank/DDBJ databases">
        <title>Deep-cultivation of Planctomycetes and their phenomic and genomic characterization uncovers novel biology.</title>
        <authorList>
            <person name="Wiegand S."/>
            <person name="Jogler M."/>
            <person name="Boedeker C."/>
            <person name="Pinto D."/>
            <person name="Vollmers J."/>
            <person name="Rivas-Marin E."/>
            <person name="Kohn T."/>
            <person name="Peeters S.H."/>
            <person name="Heuer A."/>
            <person name="Rast P."/>
            <person name="Oberbeckmann S."/>
            <person name="Bunk B."/>
            <person name="Jeske O."/>
            <person name="Meyerdierks A."/>
            <person name="Storesund J.E."/>
            <person name="Kallscheuer N."/>
            <person name="Luecker S."/>
            <person name="Lage O.M."/>
            <person name="Pohl T."/>
            <person name="Merkel B.J."/>
            <person name="Hornburger P."/>
            <person name="Mueller R.-W."/>
            <person name="Bruemmer F."/>
            <person name="Labrenz M."/>
            <person name="Spormann A.M."/>
            <person name="Op Den Camp H."/>
            <person name="Overmann J."/>
            <person name="Amann R."/>
            <person name="Jetten M.S.M."/>
            <person name="Mascher T."/>
            <person name="Medema M.H."/>
            <person name="Devos D.P."/>
            <person name="Kaster A.-K."/>
            <person name="Ovreas L."/>
            <person name="Rohde M."/>
            <person name="Galperin M.Y."/>
            <person name="Jogler C."/>
        </authorList>
    </citation>
    <scope>NUCLEOTIDE SEQUENCE [LARGE SCALE GENOMIC DNA]</scope>
    <source>
        <strain evidence="4 5">CA13</strain>
    </source>
</reference>
<dbReference type="InterPro" id="IPR004147">
    <property type="entry name" value="ABC1_dom"/>
</dbReference>
<dbReference type="AlphaFoldDB" id="A0A5C5ZE60"/>
<proteinExistence type="inferred from homology"/>
<organism evidence="4 5">
    <name type="scientific">Novipirellula herctigrandis</name>
    <dbReference type="NCBI Taxonomy" id="2527986"/>
    <lineage>
        <taxon>Bacteria</taxon>
        <taxon>Pseudomonadati</taxon>
        <taxon>Planctomycetota</taxon>
        <taxon>Planctomycetia</taxon>
        <taxon>Pirellulales</taxon>
        <taxon>Pirellulaceae</taxon>
        <taxon>Novipirellula</taxon>
    </lineage>
</organism>
<keyword evidence="4" id="KW-0808">Transferase</keyword>
<comment type="similarity">
    <text evidence="1">Belongs to the protein kinase superfamily. ADCK protein kinase family.</text>
</comment>
<name>A0A5C5ZE60_9BACT</name>
<accession>A0A5C5ZE60</accession>
<keyword evidence="2" id="KW-1133">Transmembrane helix</keyword>
<dbReference type="CDD" id="cd05121">
    <property type="entry name" value="ABC1_ADCK3-like"/>
    <property type="match status" value="1"/>
</dbReference>
<evidence type="ECO:0000259" key="3">
    <source>
        <dbReference type="Pfam" id="PF03109"/>
    </source>
</evidence>
<feature type="transmembrane region" description="Helical" evidence="2">
    <location>
        <begin position="524"/>
        <end position="544"/>
    </location>
</feature>
<dbReference type="RefSeq" id="WP_146403170.1">
    <property type="nucleotide sequence ID" value="NZ_SJPJ01000001.1"/>
</dbReference>
<dbReference type="InterPro" id="IPR050154">
    <property type="entry name" value="UbiB_kinase"/>
</dbReference>
<evidence type="ECO:0000313" key="4">
    <source>
        <dbReference type="EMBL" id="TWT85131.1"/>
    </source>
</evidence>
<dbReference type="SUPFAM" id="SSF56112">
    <property type="entry name" value="Protein kinase-like (PK-like)"/>
    <property type="match status" value="1"/>
</dbReference>
<dbReference type="PANTHER" id="PTHR10566:SF113">
    <property type="entry name" value="PROTEIN ACTIVITY OF BC1 COMPLEX KINASE 7, CHLOROPLASTIC"/>
    <property type="match status" value="1"/>
</dbReference>
<evidence type="ECO:0000256" key="2">
    <source>
        <dbReference type="SAM" id="Phobius"/>
    </source>
</evidence>
<dbReference type="EMBL" id="SJPJ01000001">
    <property type="protein sequence ID" value="TWT85131.1"/>
    <property type="molecule type" value="Genomic_DNA"/>
</dbReference>
<keyword evidence="2" id="KW-0812">Transmembrane</keyword>